<dbReference type="Proteomes" id="UP000441586">
    <property type="component" value="Unassembled WGS sequence"/>
</dbReference>
<dbReference type="SUPFAM" id="SSF53756">
    <property type="entry name" value="UDP-Glycosyltransferase/glycogen phosphorylase"/>
    <property type="match status" value="1"/>
</dbReference>
<name>A0A6A4RBJ3_9RHOB</name>
<sequence length="175" mass="20450">MVILSDRQRHALPPSVEVLKLPYVAKGILERQCRYRRHAQLLDRWLVQHGGRFDLVYAHLHHAHQVVSRSRLAASAWYCLHADPVTGFLGNKRGLGRWMKRRKVRALYQGRRIITVSHGMLERLKTHFSIEPERGVGIHNPLDIERIQKLASDEVIDVPDNFLLYVGRMDLRQKR</sequence>
<keyword evidence="2" id="KW-0808">Transferase</keyword>
<comment type="caution">
    <text evidence="2">The sequence shown here is derived from an EMBL/GenBank/DDBJ whole genome shotgun (WGS) entry which is preliminary data.</text>
</comment>
<gene>
    <name evidence="2" type="ORF">GP644_24440</name>
</gene>
<proteinExistence type="predicted"/>
<dbReference type="InterPro" id="IPR028098">
    <property type="entry name" value="Glyco_trans_4-like_N"/>
</dbReference>
<dbReference type="Gene3D" id="3.40.50.2000">
    <property type="entry name" value="Glycogen Phosphorylase B"/>
    <property type="match status" value="1"/>
</dbReference>
<organism evidence="2 3">
    <name type="scientific">Parasedimentitalea maritima</name>
    <dbReference type="NCBI Taxonomy" id="2578117"/>
    <lineage>
        <taxon>Bacteria</taxon>
        <taxon>Pseudomonadati</taxon>
        <taxon>Pseudomonadota</taxon>
        <taxon>Alphaproteobacteria</taxon>
        <taxon>Rhodobacterales</taxon>
        <taxon>Paracoccaceae</taxon>
        <taxon>Parasedimentitalea</taxon>
    </lineage>
</organism>
<protein>
    <submittedName>
        <fullName evidence="2">Glycosyltransferase</fullName>
    </submittedName>
</protein>
<evidence type="ECO:0000313" key="3">
    <source>
        <dbReference type="Proteomes" id="UP000441586"/>
    </source>
</evidence>
<feature type="non-terminal residue" evidence="2">
    <location>
        <position position="175"/>
    </location>
</feature>
<dbReference type="GO" id="GO:0016757">
    <property type="term" value="F:glycosyltransferase activity"/>
    <property type="evidence" value="ECO:0007669"/>
    <property type="project" value="UniProtKB-ARBA"/>
</dbReference>
<dbReference type="AlphaFoldDB" id="A0A6A4RBJ3"/>
<evidence type="ECO:0000259" key="1">
    <source>
        <dbReference type="Pfam" id="PF13439"/>
    </source>
</evidence>
<dbReference type="EMBL" id="WSFO01000241">
    <property type="protein sequence ID" value="KAE9622372.1"/>
    <property type="molecule type" value="Genomic_DNA"/>
</dbReference>
<accession>A0A6A4RBJ3</accession>
<feature type="domain" description="Glycosyltransferase subfamily 4-like N-terminal" evidence="1">
    <location>
        <begin position="5"/>
        <end position="146"/>
    </location>
</feature>
<reference evidence="2 3" key="1">
    <citation type="submission" date="2019-12" db="EMBL/GenBank/DDBJ databases">
        <authorList>
            <person name="Zhang Y.-J."/>
        </authorList>
    </citation>
    <scope>NUCLEOTIDE SEQUENCE [LARGE SCALE GENOMIC DNA]</scope>
    <source>
        <strain evidence="2 3">H18S-6</strain>
    </source>
</reference>
<dbReference type="Pfam" id="PF13439">
    <property type="entry name" value="Glyco_transf_4"/>
    <property type="match status" value="1"/>
</dbReference>
<evidence type="ECO:0000313" key="2">
    <source>
        <dbReference type="EMBL" id="KAE9622372.1"/>
    </source>
</evidence>